<dbReference type="RefSeq" id="WP_073269886.1">
    <property type="nucleotide sequence ID" value="NZ_FQTU01000004.1"/>
</dbReference>
<name>A0A1M4V3F7_9FIRM</name>
<keyword evidence="1" id="KW-1133">Transmembrane helix</keyword>
<evidence type="ECO:0000313" key="3">
    <source>
        <dbReference type="Proteomes" id="UP000184251"/>
    </source>
</evidence>
<dbReference type="AlphaFoldDB" id="A0A1M4V3F7"/>
<dbReference type="EMBL" id="FQTU01000004">
    <property type="protein sequence ID" value="SHE63430.1"/>
    <property type="molecule type" value="Genomic_DNA"/>
</dbReference>
<proteinExistence type="predicted"/>
<keyword evidence="1" id="KW-0812">Transmembrane</keyword>
<sequence>MKERITVPKIKDKIKGARWKLILAATALLAVGVILHPMITIRMAFNGLDFENTIKITYVKYAGEAFVSSIEEQKVLEDQSEVRDFAEAVSKGKMPYGINGEPGSRVVFFHMENGDRINAFIDGDNLGFNYGDIWVETGDLSHRFDIMENQDLVKIKDLTKE</sequence>
<evidence type="ECO:0000256" key="1">
    <source>
        <dbReference type="SAM" id="Phobius"/>
    </source>
</evidence>
<dbReference type="Proteomes" id="UP000184251">
    <property type="component" value="Unassembled WGS sequence"/>
</dbReference>
<organism evidence="2 3">
    <name type="scientific">Alkalibacter saccharofermentans DSM 14828</name>
    <dbReference type="NCBI Taxonomy" id="1120975"/>
    <lineage>
        <taxon>Bacteria</taxon>
        <taxon>Bacillati</taxon>
        <taxon>Bacillota</taxon>
        <taxon>Clostridia</taxon>
        <taxon>Eubacteriales</taxon>
        <taxon>Eubacteriaceae</taxon>
        <taxon>Alkalibacter</taxon>
    </lineage>
</organism>
<reference evidence="2 3" key="1">
    <citation type="submission" date="2016-11" db="EMBL/GenBank/DDBJ databases">
        <authorList>
            <person name="Jaros S."/>
            <person name="Januszkiewicz K."/>
            <person name="Wedrychowicz H."/>
        </authorList>
    </citation>
    <scope>NUCLEOTIDE SEQUENCE [LARGE SCALE GENOMIC DNA]</scope>
    <source>
        <strain evidence="2 3">DSM 14828</strain>
    </source>
</reference>
<evidence type="ECO:0000313" key="2">
    <source>
        <dbReference type="EMBL" id="SHE63430.1"/>
    </source>
</evidence>
<feature type="transmembrane region" description="Helical" evidence="1">
    <location>
        <begin position="21"/>
        <end position="45"/>
    </location>
</feature>
<keyword evidence="3" id="KW-1185">Reference proteome</keyword>
<keyword evidence="1" id="KW-0472">Membrane</keyword>
<dbReference type="STRING" id="1120975.SAMN02746064_00903"/>
<protein>
    <submittedName>
        <fullName evidence="2">Uncharacterized protein</fullName>
    </submittedName>
</protein>
<accession>A0A1M4V3F7</accession>
<gene>
    <name evidence="2" type="ORF">SAMN02746064_00903</name>
</gene>